<sequence length="173" mass="18003">MAKLRPVLGATVVATALAVSVLAVPQAVAAEKPVVRIADYADAQTRAFAQANPQEVAAAMLACGPDYKLSTAIPLPKGTDPKMRLATLFSYTRGGNDFGCSILDNNMGSASYKMKVSVCGSAGACSTDQGNYLNYAGPVFTGQPVCATVSALMWNPSGGNIIDYKTQHAYLCD</sequence>
<gene>
    <name evidence="3" type="ORF">AF335_09805</name>
    <name evidence="2" type="ORF">FHS36_001401</name>
</gene>
<evidence type="ECO:0000256" key="1">
    <source>
        <dbReference type="SAM" id="SignalP"/>
    </source>
</evidence>
<comment type="caution">
    <text evidence="3">The sequence shown here is derived from an EMBL/GenBank/DDBJ whole genome shotgun (WGS) entry which is preliminary data.</text>
</comment>
<dbReference type="EMBL" id="JACHJF010000003">
    <property type="protein sequence ID" value="MBB5117980.1"/>
    <property type="molecule type" value="Genomic_DNA"/>
</dbReference>
<dbReference type="RefSeq" id="WP_102918003.1">
    <property type="nucleotide sequence ID" value="NZ_JACHJF010000003.1"/>
</dbReference>
<evidence type="ECO:0000313" key="4">
    <source>
        <dbReference type="Proteomes" id="UP000235945"/>
    </source>
</evidence>
<feature type="signal peptide" evidence="1">
    <location>
        <begin position="1"/>
        <end position="29"/>
    </location>
</feature>
<name>A0A2N8NWU2_STREU</name>
<proteinExistence type="predicted"/>
<dbReference type="EMBL" id="LGUI01000003">
    <property type="protein sequence ID" value="PNE33219.1"/>
    <property type="molecule type" value="Genomic_DNA"/>
</dbReference>
<protein>
    <recommendedName>
        <fullName evidence="6">Secreted protein</fullName>
    </recommendedName>
</protein>
<evidence type="ECO:0000313" key="3">
    <source>
        <dbReference type="EMBL" id="PNE33219.1"/>
    </source>
</evidence>
<keyword evidence="1" id="KW-0732">Signal</keyword>
<dbReference type="Proteomes" id="UP000235945">
    <property type="component" value="Unassembled WGS sequence"/>
</dbReference>
<evidence type="ECO:0000313" key="5">
    <source>
        <dbReference type="Proteomes" id="UP000528608"/>
    </source>
</evidence>
<evidence type="ECO:0000313" key="2">
    <source>
        <dbReference type="EMBL" id="MBB5117980.1"/>
    </source>
</evidence>
<evidence type="ECO:0008006" key="6">
    <source>
        <dbReference type="Google" id="ProtNLM"/>
    </source>
</evidence>
<feature type="chain" id="PRO_5042698162" description="Secreted protein" evidence="1">
    <location>
        <begin position="30"/>
        <end position="173"/>
    </location>
</feature>
<reference evidence="2 5" key="3">
    <citation type="submission" date="2020-08" db="EMBL/GenBank/DDBJ databases">
        <title>Genomic Encyclopedia of Type Strains, Phase III (KMG-III): the genomes of soil and plant-associated and newly described type strains.</title>
        <authorList>
            <person name="Whitman W."/>
        </authorList>
    </citation>
    <scope>NUCLEOTIDE SEQUENCE [LARGE SCALE GENOMIC DNA]</scope>
    <source>
        <strain evidence="2 5">CECT 3259</strain>
    </source>
</reference>
<dbReference type="Proteomes" id="UP000528608">
    <property type="component" value="Unassembled WGS sequence"/>
</dbReference>
<organism evidence="3 4">
    <name type="scientific">Streptomyces eurocidicus</name>
    <name type="common">Streptoverticillium eurocidicus</name>
    <dbReference type="NCBI Taxonomy" id="66423"/>
    <lineage>
        <taxon>Bacteria</taxon>
        <taxon>Bacillati</taxon>
        <taxon>Actinomycetota</taxon>
        <taxon>Actinomycetes</taxon>
        <taxon>Kitasatosporales</taxon>
        <taxon>Streptomycetaceae</taxon>
        <taxon>Streptomyces</taxon>
    </lineage>
</organism>
<accession>A0A2N8NWU2</accession>
<reference evidence="3" key="1">
    <citation type="submission" date="2015-07" db="EMBL/GenBank/DDBJ databases">
        <authorList>
            <person name="Noorani M."/>
        </authorList>
    </citation>
    <scope>NUCLEOTIDE SEQUENCE [LARGE SCALE GENOMIC DNA]</scope>
    <source>
        <strain evidence="3">ATCC 27428</strain>
    </source>
</reference>
<dbReference type="OrthoDB" id="4217055at2"/>
<keyword evidence="4" id="KW-1185">Reference proteome</keyword>
<reference evidence="4" key="2">
    <citation type="submission" date="2015-07" db="EMBL/GenBank/DDBJ databases">
        <authorList>
            <person name="Graham D.E."/>
            <person name="Giannone R.J."/>
            <person name="Gulvik C.A."/>
            <person name="Hettich R.L."/>
            <person name="Klingeman D.M."/>
            <person name="Mahan K.M."/>
            <person name="Parry R.J."/>
            <person name="Spain J.C."/>
        </authorList>
    </citation>
    <scope>NUCLEOTIDE SEQUENCE [LARGE SCALE GENOMIC DNA]</scope>
    <source>
        <strain evidence="4">ATCC 27428</strain>
    </source>
</reference>
<dbReference type="AlphaFoldDB" id="A0A2N8NWU2"/>